<evidence type="ECO:0000313" key="1">
    <source>
        <dbReference type="EMBL" id="GER91682.1"/>
    </source>
</evidence>
<keyword evidence="2" id="KW-1185">Reference proteome</keyword>
<name>A0A5J4KX06_9CHLR</name>
<protein>
    <submittedName>
        <fullName evidence="1">Uncharacterized protein</fullName>
    </submittedName>
</protein>
<dbReference type="AlphaFoldDB" id="A0A5J4KX06"/>
<sequence>MLLGHRLHQILRIMGDLVRQDMDPRAAEQTGEDLPDRDIEAVRSRLRDTVVFRDV</sequence>
<organism evidence="1 2">
    <name type="scientific">Dictyobacter vulcani</name>
    <dbReference type="NCBI Taxonomy" id="2607529"/>
    <lineage>
        <taxon>Bacteria</taxon>
        <taxon>Bacillati</taxon>
        <taxon>Chloroflexota</taxon>
        <taxon>Ktedonobacteria</taxon>
        <taxon>Ktedonobacterales</taxon>
        <taxon>Dictyobacteraceae</taxon>
        <taxon>Dictyobacter</taxon>
    </lineage>
</organism>
<accession>A0A5J4KX06</accession>
<evidence type="ECO:0000313" key="2">
    <source>
        <dbReference type="Proteomes" id="UP000326912"/>
    </source>
</evidence>
<dbReference type="EMBL" id="BKZW01000004">
    <property type="protein sequence ID" value="GER91682.1"/>
    <property type="molecule type" value="Genomic_DNA"/>
</dbReference>
<reference evidence="1 2" key="1">
    <citation type="submission" date="2019-10" db="EMBL/GenBank/DDBJ databases">
        <title>Dictyobacter vulcani sp. nov., within the class Ktedonobacteria, isolated from soil of volcanic Mt. Zao.</title>
        <authorList>
            <person name="Zheng Y."/>
            <person name="Wang C.M."/>
            <person name="Sakai Y."/>
            <person name="Abe K."/>
            <person name="Yokota A."/>
            <person name="Yabe S."/>
        </authorList>
    </citation>
    <scope>NUCLEOTIDE SEQUENCE [LARGE SCALE GENOMIC DNA]</scope>
    <source>
        <strain evidence="1 2">W12</strain>
    </source>
</reference>
<gene>
    <name evidence="1" type="ORF">KDW_58440</name>
</gene>
<comment type="caution">
    <text evidence="1">The sequence shown here is derived from an EMBL/GenBank/DDBJ whole genome shotgun (WGS) entry which is preliminary data.</text>
</comment>
<proteinExistence type="predicted"/>
<dbReference type="Proteomes" id="UP000326912">
    <property type="component" value="Unassembled WGS sequence"/>
</dbReference>